<evidence type="ECO:0000313" key="10">
    <source>
        <dbReference type="Proteomes" id="UP000285278"/>
    </source>
</evidence>
<dbReference type="CDD" id="cd01610">
    <property type="entry name" value="PAP2_like"/>
    <property type="match status" value="1"/>
</dbReference>
<dbReference type="Pfam" id="PF01569">
    <property type="entry name" value="PAP2"/>
    <property type="match status" value="1"/>
</dbReference>
<dbReference type="SUPFAM" id="SSF48317">
    <property type="entry name" value="Acid phosphatase/Vanadium-dependent haloperoxidase"/>
    <property type="match status" value="1"/>
</dbReference>
<dbReference type="RefSeq" id="WP_119665030.1">
    <property type="nucleotide sequence ID" value="NZ_QXJK01000009.1"/>
</dbReference>
<evidence type="ECO:0000256" key="1">
    <source>
        <dbReference type="ARBA" id="ARBA00004651"/>
    </source>
</evidence>
<keyword evidence="6 7" id="KW-0472">Membrane</keyword>
<accession>A0A418Q5Y9</accession>
<dbReference type="GO" id="GO:0005886">
    <property type="term" value="C:plasma membrane"/>
    <property type="evidence" value="ECO:0007669"/>
    <property type="project" value="UniProtKB-SubCell"/>
</dbReference>
<dbReference type="OrthoDB" id="4333485at2"/>
<evidence type="ECO:0000256" key="3">
    <source>
        <dbReference type="ARBA" id="ARBA00022692"/>
    </source>
</evidence>
<comment type="subcellular location">
    <subcellularLocation>
        <location evidence="1">Cell membrane</location>
        <topology evidence="1">Multi-pass membrane protein</topology>
    </subcellularLocation>
</comment>
<feature type="domain" description="Phosphatidic acid phosphatase type 2/haloperoxidase" evidence="8">
    <location>
        <begin position="69"/>
        <end position="175"/>
    </location>
</feature>
<dbReference type="EMBL" id="QXJK01000009">
    <property type="protein sequence ID" value="RIX34129.1"/>
    <property type="molecule type" value="Genomic_DNA"/>
</dbReference>
<dbReference type="Gene3D" id="1.20.144.10">
    <property type="entry name" value="Phosphatidic acid phosphatase type 2/haloperoxidase"/>
    <property type="match status" value="1"/>
</dbReference>
<gene>
    <name evidence="9" type="ORF">D3M95_08480</name>
</gene>
<protein>
    <submittedName>
        <fullName evidence="9">PAP2 family protein</fullName>
    </submittedName>
</protein>
<keyword evidence="10" id="KW-1185">Reference proteome</keyword>
<evidence type="ECO:0000313" key="9">
    <source>
        <dbReference type="EMBL" id="RIX34129.1"/>
    </source>
</evidence>
<evidence type="ECO:0000256" key="5">
    <source>
        <dbReference type="ARBA" id="ARBA00022989"/>
    </source>
</evidence>
<dbReference type="InterPro" id="IPR036938">
    <property type="entry name" value="PAP2/HPO_sf"/>
</dbReference>
<feature type="transmembrane region" description="Helical" evidence="7">
    <location>
        <begin position="69"/>
        <end position="88"/>
    </location>
</feature>
<evidence type="ECO:0000259" key="8">
    <source>
        <dbReference type="SMART" id="SM00014"/>
    </source>
</evidence>
<dbReference type="PANTHER" id="PTHR14969:SF62">
    <property type="entry name" value="DECAPRENYLPHOSPHORYL-5-PHOSPHORIBOSE PHOSPHATASE RV3807C-RELATED"/>
    <property type="match status" value="1"/>
</dbReference>
<evidence type="ECO:0000256" key="4">
    <source>
        <dbReference type="ARBA" id="ARBA00022801"/>
    </source>
</evidence>
<evidence type="ECO:0000256" key="2">
    <source>
        <dbReference type="ARBA" id="ARBA00022475"/>
    </source>
</evidence>
<dbReference type="STRING" id="1451189.CFAL_00815"/>
<dbReference type="SMART" id="SM00014">
    <property type="entry name" value="acidPPc"/>
    <property type="match status" value="1"/>
</dbReference>
<dbReference type="PANTHER" id="PTHR14969">
    <property type="entry name" value="SPHINGOSINE-1-PHOSPHATE PHOSPHOHYDROLASE"/>
    <property type="match status" value="1"/>
</dbReference>
<evidence type="ECO:0000256" key="6">
    <source>
        <dbReference type="ARBA" id="ARBA00023136"/>
    </source>
</evidence>
<sequence>MSHVTGDPLNESAALINIQHALAHRPGVIPAAKAMSFFGEHALGWLGTAALGYGVTVAQGKPANDPTRIGWLTVGASAFTAHAASVVLKRLVRRPRPHHPDIVIGVGTPSKLSFPSSHATSSTAALVAIAETIRNPLPLVGIPAMALSRLVLGVHYPTDVAIGTAIGATTAQAMRRAISAYYGENDGGGAWWRRDKKKN</sequence>
<keyword evidence="4" id="KW-0378">Hydrolase</keyword>
<organism evidence="9 10">
    <name type="scientific">Corynebacterium falsenii</name>
    <dbReference type="NCBI Taxonomy" id="108486"/>
    <lineage>
        <taxon>Bacteria</taxon>
        <taxon>Bacillati</taxon>
        <taxon>Actinomycetota</taxon>
        <taxon>Actinomycetes</taxon>
        <taxon>Mycobacteriales</taxon>
        <taxon>Corynebacteriaceae</taxon>
        <taxon>Corynebacterium</taxon>
    </lineage>
</organism>
<dbReference type="InterPro" id="IPR000326">
    <property type="entry name" value="PAP2/HPO"/>
</dbReference>
<reference evidence="9 10" key="1">
    <citation type="submission" date="2018-09" db="EMBL/GenBank/DDBJ databases">
        <title>Optimization and identification of Corynebacterium falsenii FN1-14 from fish paste.</title>
        <authorList>
            <person name="Daroonpunt R."/>
            <person name="Tanasupawat S."/>
        </authorList>
    </citation>
    <scope>NUCLEOTIDE SEQUENCE [LARGE SCALE GENOMIC DNA]</scope>
    <source>
        <strain evidence="9 10">FN1-14</strain>
    </source>
</reference>
<dbReference type="GO" id="GO:0016787">
    <property type="term" value="F:hydrolase activity"/>
    <property type="evidence" value="ECO:0007669"/>
    <property type="project" value="UniProtKB-KW"/>
</dbReference>
<proteinExistence type="predicted"/>
<dbReference type="AlphaFoldDB" id="A0A418Q5Y9"/>
<comment type="caution">
    <text evidence="9">The sequence shown here is derived from an EMBL/GenBank/DDBJ whole genome shotgun (WGS) entry which is preliminary data.</text>
</comment>
<name>A0A418Q5Y9_9CORY</name>
<keyword evidence="5 7" id="KW-1133">Transmembrane helix</keyword>
<keyword evidence="3 7" id="KW-0812">Transmembrane</keyword>
<dbReference type="Proteomes" id="UP000285278">
    <property type="component" value="Unassembled WGS sequence"/>
</dbReference>
<evidence type="ECO:0000256" key="7">
    <source>
        <dbReference type="SAM" id="Phobius"/>
    </source>
</evidence>
<keyword evidence="2" id="KW-1003">Cell membrane</keyword>